<sequence length="140" mass="15857">MVNEVNTIDNLGLENQLTKLTSLVRQLAIDQHQPIAVVKACGICTSVEHPTDMCPTLQETEPDHPESVGSIEGYQYRKQLYGNRLFEGQQFGRPPYRTNPNQGSYTAQGFSSNWSIPQSQGNYQQSNPRYQVPPFQQQQE</sequence>
<name>A0A371G1P2_MUCPR</name>
<feature type="region of interest" description="Disordered" evidence="1">
    <location>
        <begin position="89"/>
        <end position="140"/>
    </location>
</feature>
<dbReference type="AlphaFoldDB" id="A0A371G1P2"/>
<organism evidence="2 3">
    <name type="scientific">Mucuna pruriens</name>
    <name type="common">Velvet bean</name>
    <name type="synonym">Dolichos pruriens</name>
    <dbReference type="NCBI Taxonomy" id="157652"/>
    <lineage>
        <taxon>Eukaryota</taxon>
        <taxon>Viridiplantae</taxon>
        <taxon>Streptophyta</taxon>
        <taxon>Embryophyta</taxon>
        <taxon>Tracheophyta</taxon>
        <taxon>Spermatophyta</taxon>
        <taxon>Magnoliopsida</taxon>
        <taxon>eudicotyledons</taxon>
        <taxon>Gunneridae</taxon>
        <taxon>Pentapetalae</taxon>
        <taxon>rosids</taxon>
        <taxon>fabids</taxon>
        <taxon>Fabales</taxon>
        <taxon>Fabaceae</taxon>
        <taxon>Papilionoideae</taxon>
        <taxon>50 kb inversion clade</taxon>
        <taxon>NPAAA clade</taxon>
        <taxon>indigoferoid/millettioid clade</taxon>
        <taxon>Phaseoleae</taxon>
        <taxon>Mucuna</taxon>
    </lineage>
</organism>
<proteinExistence type="predicted"/>
<dbReference type="OrthoDB" id="1749050at2759"/>
<keyword evidence="3" id="KW-1185">Reference proteome</keyword>
<evidence type="ECO:0000313" key="3">
    <source>
        <dbReference type="Proteomes" id="UP000257109"/>
    </source>
</evidence>
<gene>
    <name evidence="2" type="ORF">CR513_34506</name>
</gene>
<feature type="compositionally biased region" description="Polar residues" evidence="1">
    <location>
        <begin position="98"/>
        <end position="140"/>
    </location>
</feature>
<protein>
    <submittedName>
        <fullName evidence="2">Uncharacterized protein</fullName>
    </submittedName>
</protein>
<dbReference type="Proteomes" id="UP000257109">
    <property type="component" value="Unassembled WGS sequence"/>
</dbReference>
<evidence type="ECO:0000256" key="1">
    <source>
        <dbReference type="SAM" id="MobiDB-lite"/>
    </source>
</evidence>
<dbReference type="EMBL" id="QJKJ01007050">
    <property type="protein sequence ID" value="RDX84431.1"/>
    <property type="molecule type" value="Genomic_DNA"/>
</dbReference>
<feature type="non-terminal residue" evidence="2">
    <location>
        <position position="1"/>
    </location>
</feature>
<reference evidence="2" key="1">
    <citation type="submission" date="2018-05" db="EMBL/GenBank/DDBJ databases">
        <title>Draft genome of Mucuna pruriens seed.</title>
        <authorList>
            <person name="Nnadi N.E."/>
            <person name="Vos R."/>
            <person name="Hasami M.H."/>
            <person name="Devisetty U.K."/>
            <person name="Aguiy J.C."/>
        </authorList>
    </citation>
    <scope>NUCLEOTIDE SEQUENCE [LARGE SCALE GENOMIC DNA]</scope>
    <source>
        <strain evidence="2">JCA_2017</strain>
    </source>
</reference>
<accession>A0A371G1P2</accession>
<comment type="caution">
    <text evidence="2">The sequence shown here is derived from an EMBL/GenBank/DDBJ whole genome shotgun (WGS) entry which is preliminary data.</text>
</comment>
<evidence type="ECO:0000313" key="2">
    <source>
        <dbReference type="EMBL" id="RDX84431.1"/>
    </source>
</evidence>